<reference evidence="1 2" key="2">
    <citation type="journal article" date="2022" name="Mol. Ecol. Resour.">
        <title>The genomes of chicory, endive, great burdock and yacon provide insights into Asteraceae paleo-polyploidization history and plant inulin production.</title>
        <authorList>
            <person name="Fan W."/>
            <person name="Wang S."/>
            <person name="Wang H."/>
            <person name="Wang A."/>
            <person name="Jiang F."/>
            <person name="Liu H."/>
            <person name="Zhao H."/>
            <person name="Xu D."/>
            <person name="Zhang Y."/>
        </authorList>
    </citation>
    <scope>NUCLEOTIDE SEQUENCE [LARGE SCALE GENOMIC DNA]</scope>
    <source>
        <strain evidence="2">cv. Punajuju</strain>
        <tissue evidence="1">Leaves</tissue>
    </source>
</reference>
<protein>
    <submittedName>
        <fullName evidence="1">Uncharacterized protein</fullName>
    </submittedName>
</protein>
<evidence type="ECO:0000313" key="1">
    <source>
        <dbReference type="EMBL" id="KAI3782118.1"/>
    </source>
</evidence>
<proteinExistence type="predicted"/>
<accession>A0ACB9GGE2</accession>
<dbReference type="Proteomes" id="UP001055811">
    <property type="component" value="Linkage Group LG02"/>
</dbReference>
<sequence length="132" mass="15235">MRWLNQKLYLRYGKRRSIRASNSPNLKNYKDKEPMPHFDLAIPPLHTLSHVVFLPTQLPPDAPPPDEPDNAVVAYIHQHRYPTNLLQPRRQRPAPALSPTSLTPPTAFIAFQHFTRVGNLRRAFDKVQSLLL</sequence>
<evidence type="ECO:0000313" key="2">
    <source>
        <dbReference type="Proteomes" id="UP001055811"/>
    </source>
</evidence>
<organism evidence="1 2">
    <name type="scientific">Cichorium intybus</name>
    <name type="common">Chicory</name>
    <dbReference type="NCBI Taxonomy" id="13427"/>
    <lineage>
        <taxon>Eukaryota</taxon>
        <taxon>Viridiplantae</taxon>
        <taxon>Streptophyta</taxon>
        <taxon>Embryophyta</taxon>
        <taxon>Tracheophyta</taxon>
        <taxon>Spermatophyta</taxon>
        <taxon>Magnoliopsida</taxon>
        <taxon>eudicotyledons</taxon>
        <taxon>Gunneridae</taxon>
        <taxon>Pentapetalae</taxon>
        <taxon>asterids</taxon>
        <taxon>campanulids</taxon>
        <taxon>Asterales</taxon>
        <taxon>Asteraceae</taxon>
        <taxon>Cichorioideae</taxon>
        <taxon>Cichorieae</taxon>
        <taxon>Cichoriinae</taxon>
        <taxon>Cichorium</taxon>
    </lineage>
</organism>
<gene>
    <name evidence="1" type="ORF">L2E82_12151</name>
</gene>
<reference evidence="2" key="1">
    <citation type="journal article" date="2022" name="Mol. Ecol. Resour.">
        <title>The genomes of chicory, endive, great burdock and yacon provide insights into Asteraceae palaeo-polyploidization history and plant inulin production.</title>
        <authorList>
            <person name="Fan W."/>
            <person name="Wang S."/>
            <person name="Wang H."/>
            <person name="Wang A."/>
            <person name="Jiang F."/>
            <person name="Liu H."/>
            <person name="Zhao H."/>
            <person name="Xu D."/>
            <person name="Zhang Y."/>
        </authorList>
    </citation>
    <scope>NUCLEOTIDE SEQUENCE [LARGE SCALE GENOMIC DNA]</scope>
    <source>
        <strain evidence="2">cv. Punajuju</strain>
    </source>
</reference>
<name>A0ACB9GGE2_CICIN</name>
<dbReference type="EMBL" id="CM042010">
    <property type="protein sequence ID" value="KAI3782118.1"/>
    <property type="molecule type" value="Genomic_DNA"/>
</dbReference>
<comment type="caution">
    <text evidence="1">The sequence shown here is derived from an EMBL/GenBank/DDBJ whole genome shotgun (WGS) entry which is preliminary data.</text>
</comment>
<keyword evidence="2" id="KW-1185">Reference proteome</keyword>